<comment type="caution">
    <text evidence="1">The sequence shown here is derived from an EMBL/GenBank/DDBJ whole genome shotgun (WGS) entry which is preliminary data.</text>
</comment>
<organism evidence="1 2">
    <name type="scientific">Myotis myotis</name>
    <name type="common">Greater mouse-eared bat</name>
    <name type="synonym">Vespertilio myotis</name>
    <dbReference type="NCBI Taxonomy" id="51298"/>
    <lineage>
        <taxon>Eukaryota</taxon>
        <taxon>Metazoa</taxon>
        <taxon>Chordata</taxon>
        <taxon>Craniata</taxon>
        <taxon>Vertebrata</taxon>
        <taxon>Euteleostomi</taxon>
        <taxon>Mammalia</taxon>
        <taxon>Eutheria</taxon>
        <taxon>Laurasiatheria</taxon>
        <taxon>Chiroptera</taxon>
        <taxon>Yangochiroptera</taxon>
        <taxon>Vespertilionidae</taxon>
        <taxon>Myotis</taxon>
    </lineage>
</organism>
<evidence type="ECO:0000313" key="1">
    <source>
        <dbReference type="EMBL" id="KAF6369201.1"/>
    </source>
</evidence>
<sequence>MLLLLFVSGPARLGLDNPGCPHSHARFSAWAARMHRAFLHFVSNPRRPAWPHSRGGQRVLSSKREWPIMQVLLSKAVTCNPNLKGGEMIPLPDGRSGSVTLQRGEQTGRICDHLYCRLLQLLSLLHRKGASYQKS</sequence>
<gene>
    <name evidence="1" type="ORF">mMyoMyo1_010583</name>
</gene>
<dbReference type="EMBL" id="JABWUV010000003">
    <property type="protein sequence ID" value="KAF6369201.1"/>
    <property type="molecule type" value="Genomic_DNA"/>
</dbReference>
<protein>
    <submittedName>
        <fullName evidence="1">Uncharacterized protein</fullName>
    </submittedName>
</protein>
<reference evidence="1 2" key="1">
    <citation type="journal article" date="2020" name="Nature">
        <title>Six reference-quality genomes reveal evolution of bat adaptations.</title>
        <authorList>
            <person name="Jebb D."/>
            <person name="Huang Z."/>
            <person name="Pippel M."/>
            <person name="Hughes G.M."/>
            <person name="Lavrichenko K."/>
            <person name="Devanna P."/>
            <person name="Winkler S."/>
            <person name="Jermiin L.S."/>
            <person name="Skirmuntt E.C."/>
            <person name="Katzourakis A."/>
            <person name="Burkitt-Gray L."/>
            <person name="Ray D.A."/>
            <person name="Sullivan K.A.M."/>
            <person name="Roscito J.G."/>
            <person name="Kirilenko B.M."/>
            <person name="Davalos L.M."/>
            <person name="Corthals A.P."/>
            <person name="Power M.L."/>
            <person name="Jones G."/>
            <person name="Ransome R.D."/>
            <person name="Dechmann D.K.N."/>
            <person name="Locatelli A.G."/>
            <person name="Puechmaille S.J."/>
            <person name="Fedrigo O."/>
            <person name="Jarvis E.D."/>
            <person name="Hiller M."/>
            <person name="Vernes S.C."/>
            <person name="Myers E.W."/>
            <person name="Teeling E.C."/>
        </authorList>
    </citation>
    <scope>NUCLEOTIDE SEQUENCE [LARGE SCALE GENOMIC DNA]</scope>
    <source>
        <strain evidence="1">MMyoMyo1</strain>
        <tissue evidence="1">Flight muscle</tissue>
    </source>
</reference>
<proteinExistence type="predicted"/>
<dbReference type="AlphaFoldDB" id="A0A7J7Z4T0"/>
<accession>A0A7J7Z4T0</accession>
<keyword evidence="2" id="KW-1185">Reference proteome</keyword>
<dbReference type="Proteomes" id="UP000527355">
    <property type="component" value="Unassembled WGS sequence"/>
</dbReference>
<evidence type="ECO:0000313" key="2">
    <source>
        <dbReference type="Proteomes" id="UP000527355"/>
    </source>
</evidence>
<name>A0A7J7Z4T0_MYOMY</name>